<evidence type="ECO:0000313" key="5">
    <source>
        <dbReference type="Proteomes" id="UP001172083"/>
    </source>
</evidence>
<evidence type="ECO:0000313" key="4">
    <source>
        <dbReference type="EMBL" id="MDN5216250.1"/>
    </source>
</evidence>
<sequence length="666" mass="73897">MGVIVKYFAFIILILAYGQSKGQIFAEKASELGIDHYAYDPNVMGGGVAIFDFNNDGFEDIYLTGGLNGDKLYENLGNGTFEDVTKKMQITALNIVKTMGVVAGDVDNDGFTDLFITSAENDHCYLLKNEGGNMFTDRSIPAGVTHKAWSSTATMGDYDLDGDLDIYVGNYVAFSELPFDQHITNAEADFFYQNDGTGHFTKIDNPLTFEKRGCTLVSSFSDIDLDGDADLFVLNDFGDFYQSNKLLLNDYPSPIFQEITDPSGMNAQINSMGIAVGDFDEDGNFDYYITNIGDNLLYQGLGEAKFKNVSGDHHVNDGTGVSWGTAFMDVNNDSYLDLFVVKGSILSHYDPQENKLYLRNAQLEVFEDVSVTEKVNEKNKARGMAYGDFNNDGWRDLVVANVRIDQGNPGKSLVYINESKGDNRWVKVSLQGVSSNKNAYGSIVQVFSGNRHWIREITAGSSYLSHHSAVAHIGLGDITTVDSMVVNWPGGNREVFKNLATNQEFRIVQHDNIYITTSLRMDICSHEKVFLQGALRNSPGIYRDTIRSQNDGIDSLRTTRLFIDDKNTGECVVTGTTDNITEHLAPHIYPNPFKNAITIHGFPQFKKTAKITLLNSVGALVETRLVAIKSSQDLIELHGYELLTPGVYLLKIEMGDIVYLHRLIKS</sequence>
<keyword evidence="5" id="KW-1185">Reference proteome</keyword>
<protein>
    <submittedName>
        <fullName evidence="4">FG-GAP-like repeat-containing protein</fullName>
    </submittedName>
</protein>
<reference evidence="4" key="1">
    <citation type="submission" date="2023-06" db="EMBL/GenBank/DDBJ databases">
        <title>Genomic of Agaribacillus aureum.</title>
        <authorList>
            <person name="Wang G."/>
        </authorList>
    </citation>
    <scope>NUCLEOTIDE SEQUENCE</scope>
    <source>
        <strain evidence="4">BMA12</strain>
    </source>
</reference>
<accession>A0ABT8LEP4</accession>
<evidence type="ECO:0000259" key="2">
    <source>
        <dbReference type="Pfam" id="PF07593"/>
    </source>
</evidence>
<dbReference type="InterPro" id="IPR013517">
    <property type="entry name" value="FG-GAP"/>
</dbReference>
<dbReference type="InterPro" id="IPR027039">
    <property type="entry name" value="Crtac1"/>
</dbReference>
<comment type="caution">
    <text evidence="4">The sequence shown here is derived from an EMBL/GenBank/DDBJ whole genome shotgun (WGS) entry which is preliminary data.</text>
</comment>
<dbReference type="Pfam" id="PF13517">
    <property type="entry name" value="FG-GAP_3"/>
    <property type="match status" value="2"/>
</dbReference>
<organism evidence="4 5">
    <name type="scientific">Agaribacillus aureus</name>
    <dbReference type="NCBI Taxonomy" id="3051825"/>
    <lineage>
        <taxon>Bacteria</taxon>
        <taxon>Pseudomonadati</taxon>
        <taxon>Bacteroidota</taxon>
        <taxon>Cytophagia</taxon>
        <taxon>Cytophagales</taxon>
        <taxon>Splendidivirgaceae</taxon>
        <taxon>Agaribacillus</taxon>
    </lineage>
</organism>
<feature type="domain" description="ASPIC/UnbV" evidence="2">
    <location>
        <begin position="439"/>
        <end position="504"/>
    </location>
</feature>
<keyword evidence="1" id="KW-0732">Signal</keyword>
<dbReference type="NCBIfam" id="TIGR04183">
    <property type="entry name" value="Por_Secre_tail"/>
    <property type="match status" value="1"/>
</dbReference>
<dbReference type="Pfam" id="PF07593">
    <property type="entry name" value="UnbV_ASPIC"/>
    <property type="match status" value="1"/>
</dbReference>
<dbReference type="InterPro" id="IPR028994">
    <property type="entry name" value="Integrin_alpha_N"/>
</dbReference>
<dbReference type="RefSeq" id="WP_346761587.1">
    <property type="nucleotide sequence ID" value="NZ_JAUJEB010000008.1"/>
</dbReference>
<dbReference type="Gene3D" id="2.130.10.130">
    <property type="entry name" value="Integrin alpha, N-terminal"/>
    <property type="match status" value="3"/>
</dbReference>
<dbReference type="InterPro" id="IPR026444">
    <property type="entry name" value="Secre_tail"/>
</dbReference>
<proteinExistence type="predicted"/>
<dbReference type="Pfam" id="PF18962">
    <property type="entry name" value="Por_Secre_tail"/>
    <property type="match status" value="1"/>
</dbReference>
<name>A0ABT8LEP4_9BACT</name>
<dbReference type="SUPFAM" id="SSF69318">
    <property type="entry name" value="Integrin alpha N-terminal domain"/>
    <property type="match status" value="2"/>
</dbReference>
<dbReference type="InterPro" id="IPR011519">
    <property type="entry name" value="UnbV_ASPIC"/>
</dbReference>
<dbReference type="PANTHER" id="PTHR16026">
    <property type="entry name" value="CARTILAGE ACIDIC PROTEIN 1"/>
    <property type="match status" value="1"/>
</dbReference>
<gene>
    <name evidence="4" type="ORF">QQ020_29550</name>
</gene>
<evidence type="ECO:0000259" key="3">
    <source>
        <dbReference type="Pfam" id="PF18962"/>
    </source>
</evidence>
<dbReference type="PANTHER" id="PTHR16026:SF0">
    <property type="entry name" value="CARTILAGE ACIDIC PROTEIN 1"/>
    <property type="match status" value="1"/>
</dbReference>
<evidence type="ECO:0000256" key="1">
    <source>
        <dbReference type="ARBA" id="ARBA00022729"/>
    </source>
</evidence>
<dbReference type="EMBL" id="JAUJEB010000008">
    <property type="protein sequence ID" value="MDN5216250.1"/>
    <property type="molecule type" value="Genomic_DNA"/>
</dbReference>
<dbReference type="Proteomes" id="UP001172083">
    <property type="component" value="Unassembled WGS sequence"/>
</dbReference>
<feature type="domain" description="Secretion system C-terminal sorting" evidence="3">
    <location>
        <begin position="588"/>
        <end position="663"/>
    </location>
</feature>